<evidence type="ECO:0000313" key="3">
    <source>
        <dbReference type="Proteomes" id="UP000834503"/>
    </source>
</evidence>
<proteinExistence type="predicted"/>
<accession>A0A9N8GS43</accession>
<dbReference type="EMBL" id="CAHPQX010000009">
    <property type="protein sequence ID" value="CAB5548538.1"/>
    <property type="molecule type" value="Genomic_DNA"/>
</dbReference>
<gene>
    <name evidence="1" type="ORF">GHA_02295</name>
    <name evidence="2" type="ORF">TML_02507</name>
</gene>
<dbReference type="EMBL" id="CAIIUA010000001">
    <property type="protein sequence ID" value="CAC9203045.1"/>
    <property type="molecule type" value="Genomic_DNA"/>
</dbReference>
<dbReference type="AlphaFoldDB" id="A0A9N8GS43"/>
<comment type="caution">
    <text evidence="1">The sequence shown here is derived from an EMBL/GenBank/DDBJ whole genome shotgun (WGS) entry which is preliminary data.</text>
</comment>
<dbReference type="Proteomes" id="UP000834503">
    <property type="component" value="Unassembled WGS sequence"/>
</dbReference>
<organism evidence="1 3">
    <name type="scientific">Citrobacter werkmanii</name>
    <dbReference type="NCBI Taxonomy" id="67827"/>
    <lineage>
        <taxon>Bacteria</taxon>
        <taxon>Pseudomonadati</taxon>
        <taxon>Pseudomonadota</taxon>
        <taxon>Gammaproteobacteria</taxon>
        <taxon>Enterobacterales</taxon>
        <taxon>Enterobacteriaceae</taxon>
        <taxon>Citrobacter</taxon>
        <taxon>Citrobacter freundii complex</taxon>
    </lineage>
</organism>
<evidence type="ECO:0000313" key="1">
    <source>
        <dbReference type="EMBL" id="CAB5548538.1"/>
    </source>
</evidence>
<reference evidence="1" key="1">
    <citation type="submission" date="2020-05" db="EMBL/GenBank/DDBJ databases">
        <authorList>
            <person name="Delgado-Blas J."/>
        </authorList>
    </citation>
    <scope>NUCLEOTIDE SEQUENCE</scope>
    <source>
        <strain evidence="1">BB1459</strain>
        <strain evidence="2">BB1480</strain>
    </source>
</reference>
<keyword evidence="4" id="KW-1185">Reference proteome</keyword>
<evidence type="ECO:0000313" key="2">
    <source>
        <dbReference type="EMBL" id="CAC9203045.1"/>
    </source>
</evidence>
<sequence>MKNDVCMFCGEPATLLCDGNLGFPPKDDRGRECIDALHPYTCDAPMCGKCGTQMMRIFVSGRKPYAGVHTVDHCPICLRDLPTYPAHVRRIIYSQEQANVIRSAHWAGYQNDHTKRLRSEKGGGQQTFDF</sequence>
<evidence type="ECO:0000313" key="4">
    <source>
        <dbReference type="Proteomes" id="UP000837205"/>
    </source>
</evidence>
<protein>
    <submittedName>
        <fullName evidence="1">Uncharacterized protein</fullName>
    </submittedName>
</protein>
<dbReference type="Proteomes" id="UP000837205">
    <property type="component" value="Unassembled WGS sequence"/>
</dbReference>
<name>A0A9N8GS43_9ENTR</name>